<evidence type="ECO:0000313" key="10">
    <source>
        <dbReference type="EMBL" id="HIX56625.1"/>
    </source>
</evidence>
<comment type="similarity">
    <text evidence="8">Belongs to the Maf family. YceF subfamily.</text>
</comment>
<dbReference type="InterPro" id="IPR003697">
    <property type="entry name" value="Maf-like"/>
</dbReference>
<comment type="function">
    <text evidence="9">Nucleoside triphosphate pyrophosphatase that hydrolyzes dTTP and UTP. May have a dual role in cell division arrest and in preventing the incorporation of modified nucleotides into cellular nucleic acids.</text>
</comment>
<dbReference type="FunFam" id="3.90.950.10:FF:000005">
    <property type="entry name" value="7-methyl-GTP pyrophosphatase"/>
    <property type="match status" value="1"/>
</dbReference>
<dbReference type="GO" id="GO:0005737">
    <property type="term" value="C:cytoplasm"/>
    <property type="evidence" value="ECO:0007669"/>
    <property type="project" value="UniProtKB-SubCell"/>
</dbReference>
<dbReference type="Proteomes" id="UP000886829">
    <property type="component" value="Unassembled WGS sequence"/>
</dbReference>
<evidence type="ECO:0000256" key="2">
    <source>
        <dbReference type="ARBA" id="ARBA00004496"/>
    </source>
</evidence>
<evidence type="ECO:0000256" key="7">
    <source>
        <dbReference type="ARBA" id="ARBA00053369"/>
    </source>
</evidence>
<dbReference type="Gene3D" id="3.90.950.10">
    <property type="match status" value="1"/>
</dbReference>
<dbReference type="HAMAP" id="MF_00528">
    <property type="entry name" value="Maf"/>
    <property type="match status" value="1"/>
</dbReference>
<dbReference type="EMBL" id="DXEV01000082">
    <property type="protein sequence ID" value="HIX56625.1"/>
    <property type="molecule type" value="Genomic_DNA"/>
</dbReference>
<name>A0A9D1WCM9_9GAMM</name>
<feature type="site" description="Important for substrate specificity" evidence="9">
    <location>
        <position position="156"/>
    </location>
</feature>
<dbReference type="InterPro" id="IPR029001">
    <property type="entry name" value="ITPase-like_fam"/>
</dbReference>
<dbReference type="EC" id="3.6.1.9" evidence="9"/>
<comment type="caution">
    <text evidence="10">The sequence shown here is derived from an EMBL/GenBank/DDBJ whole genome shotgun (WGS) entry which is preliminary data.</text>
</comment>
<dbReference type="AlphaFoldDB" id="A0A9D1WCM9"/>
<evidence type="ECO:0000256" key="5">
    <source>
        <dbReference type="ARBA" id="ARBA00023080"/>
    </source>
</evidence>
<reference evidence="10" key="2">
    <citation type="submission" date="2021-04" db="EMBL/GenBank/DDBJ databases">
        <authorList>
            <person name="Gilroy R."/>
        </authorList>
    </citation>
    <scope>NUCLEOTIDE SEQUENCE</scope>
    <source>
        <strain evidence="10">USASDec5-558</strain>
    </source>
</reference>
<dbReference type="GO" id="GO:0009117">
    <property type="term" value="P:nucleotide metabolic process"/>
    <property type="evidence" value="ECO:0007669"/>
    <property type="project" value="UniProtKB-KW"/>
</dbReference>
<keyword evidence="5 9" id="KW-0546">Nucleotide metabolism</keyword>
<accession>A0A9D1WCM9</accession>
<comment type="subcellular location">
    <subcellularLocation>
        <location evidence="2 9">Cytoplasm</location>
    </subcellularLocation>
</comment>
<feature type="active site" description="Proton acceptor" evidence="9">
    <location>
        <position position="71"/>
    </location>
</feature>
<dbReference type="SUPFAM" id="SSF52972">
    <property type="entry name" value="ITPase-like"/>
    <property type="match status" value="1"/>
</dbReference>
<evidence type="ECO:0000256" key="6">
    <source>
        <dbReference type="ARBA" id="ARBA00050213"/>
    </source>
</evidence>
<sequence>MTASELILASSSPRRRDFLNKMGVSFTIMKPDTDETVLVGEEPYEYVMRMAHEKAMAIAEFHPDDVVLAADTVVVIGDVILGKPTDREDAKRILRLLSGRTHEVLTAVSVVCEREQKVRELMVNTRVTFAPLSEELIDTYVASGECDDKSGAYAVQGVGSMFIEKVEGSVSSVVGLPICQVRQILAEFGIQPHPVDASQWA</sequence>
<comment type="catalytic activity">
    <reaction evidence="9">
        <text>UTP + H2O = UMP + diphosphate + H(+)</text>
        <dbReference type="Rhea" id="RHEA:29395"/>
        <dbReference type="ChEBI" id="CHEBI:15377"/>
        <dbReference type="ChEBI" id="CHEBI:15378"/>
        <dbReference type="ChEBI" id="CHEBI:33019"/>
        <dbReference type="ChEBI" id="CHEBI:46398"/>
        <dbReference type="ChEBI" id="CHEBI:57865"/>
        <dbReference type="EC" id="3.6.1.9"/>
    </reaction>
</comment>
<dbReference type="CDD" id="cd00555">
    <property type="entry name" value="Maf"/>
    <property type="match status" value="1"/>
</dbReference>
<dbReference type="PANTHER" id="PTHR43213">
    <property type="entry name" value="BIFUNCTIONAL DTTP/UTP PYROPHOSPHATASE/METHYLTRANSFERASE PROTEIN-RELATED"/>
    <property type="match status" value="1"/>
</dbReference>
<gene>
    <name evidence="10" type="primary">maf</name>
    <name evidence="10" type="ORF">H9850_04035</name>
</gene>
<evidence type="ECO:0000313" key="11">
    <source>
        <dbReference type="Proteomes" id="UP000886829"/>
    </source>
</evidence>
<evidence type="ECO:0000256" key="3">
    <source>
        <dbReference type="ARBA" id="ARBA00022490"/>
    </source>
</evidence>
<evidence type="ECO:0000256" key="1">
    <source>
        <dbReference type="ARBA" id="ARBA00001968"/>
    </source>
</evidence>
<feature type="site" description="Important for substrate specificity" evidence="9">
    <location>
        <position position="72"/>
    </location>
</feature>
<dbReference type="GO" id="GO:0047429">
    <property type="term" value="F:nucleoside triphosphate diphosphatase activity"/>
    <property type="evidence" value="ECO:0007669"/>
    <property type="project" value="UniProtKB-EC"/>
</dbReference>
<dbReference type="PIRSF" id="PIRSF006305">
    <property type="entry name" value="Maf"/>
    <property type="match status" value="1"/>
</dbReference>
<keyword evidence="3 9" id="KW-0963">Cytoplasm</keyword>
<feature type="site" description="Important for substrate specificity" evidence="9">
    <location>
        <position position="14"/>
    </location>
</feature>
<dbReference type="PANTHER" id="PTHR43213:SF5">
    <property type="entry name" value="BIFUNCTIONAL DTTP_UTP PYROPHOSPHATASE_METHYLTRANSFERASE PROTEIN-RELATED"/>
    <property type="match status" value="1"/>
</dbReference>
<organism evidence="10 11">
    <name type="scientific">Candidatus Anaerobiospirillum pullistercoris</name>
    <dbReference type="NCBI Taxonomy" id="2838452"/>
    <lineage>
        <taxon>Bacteria</taxon>
        <taxon>Pseudomonadati</taxon>
        <taxon>Pseudomonadota</taxon>
        <taxon>Gammaproteobacteria</taxon>
        <taxon>Aeromonadales</taxon>
        <taxon>Succinivibrionaceae</taxon>
        <taxon>Anaerobiospirillum</taxon>
    </lineage>
</organism>
<protein>
    <recommendedName>
        <fullName evidence="9">dTTP/UTP pyrophosphatase</fullName>
        <shortName evidence="9">dTTPase/UTPase</shortName>
        <ecNumber evidence="9">3.6.1.9</ecNumber>
    </recommendedName>
    <alternativeName>
        <fullName evidence="9">Nucleoside triphosphate pyrophosphatase</fullName>
    </alternativeName>
    <alternativeName>
        <fullName evidence="9">Nucleotide pyrophosphatase</fullName>
        <shortName evidence="9">Nucleotide PPase</shortName>
    </alternativeName>
</protein>
<comment type="cofactor">
    <cofactor evidence="1 9">
        <name>a divalent metal cation</name>
        <dbReference type="ChEBI" id="CHEBI:60240"/>
    </cofactor>
</comment>
<comment type="similarity">
    <text evidence="9">Belongs to the Maf family. YhdE subfamily.</text>
</comment>
<comment type="catalytic activity">
    <reaction evidence="9">
        <text>dTTP + H2O = dTMP + diphosphate + H(+)</text>
        <dbReference type="Rhea" id="RHEA:28534"/>
        <dbReference type="ChEBI" id="CHEBI:15377"/>
        <dbReference type="ChEBI" id="CHEBI:15378"/>
        <dbReference type="ChEBI" id="CHEBI:33019"/>
        <dbReference type="ChEBI" id="CHEBI:37568"/>
        <dbReference type="ChEBI" id="CHEBI:63528"/>
        <dbReference type="EC" id="3.6.1.9"/>
    </reaction>
</comment>
<comment type="function">
    <text evidence="7">Nucleoside triphosphate pyrophosphatase that hydrolyzes 7-methyl-GTP (m(7)GTP). May have a dual role in cell division arrest and in preventing the incorporation of modified nucleotides into cellular nucleic acids.</text>
</comment>
<dbReference type="NCBIfam" id="TIGR00172">
    <property type="entry name" value="maf"/>
    <property type="match status" value="1"/>
</dbReference>
<evidence type="ECO:0000256" key="8">
    <source>
        <dbReference type="ARBA" id="ARBA00060749"/>
    </source>
</evidence>
<dbReference type="Pfam" id="PF02545">
    <property type="entry name" value="Maf"/>
    <property type="match status" value="1"/>
</dbReference>
<evidence type="ECO:0000256" key="4">
    <source>
        <dbReference type="ARBA" id="ARBA00022801"/>
    </source>
</evidence>
<proteinExistence type="inferred from homology"/>
<comment type="caution">
    <text evidence="9">Lacks conserved residue(s) required for the propagation of feature annotation.</text>
</comment>
<evidence type="ECO:0000256" key="9">
    <source>
        <dbReference type="HAMAP-Rule" id="MF_00528"/>
    </source>
</evidence>
<reference evidence="10" key="1">
    <citation type="journal article" date="2021" name="PeerJ">
        <title>Extensive microbial diversity within the chicken gut microbiome revealed by metagenomics and culture.</title>
        <authorList>
            <person name="Gilroy R."/>
            <person name="Ravi A."/>
            <person name="Getino M."/>
            <person name="Pursley I."/>
            <person name="Horton D.L."/>
            <person name="Alikhan N.F."/>
            <person name="Baker D."/>
            <person name="Gharbi K."/>
            <person name="Hall N."/>
            <person name="Watson M."/>
            <person name="Adriaenssens E.M."/>
            <person name="Foster-Nyarko E."/>
            <person name="Jarju S."/>
            <person name="Secka A."/>
            <person name="Antonio M."/>
            <person name="Oren A."/>
            <person name="Chaudhuri R.R."/>
            <person name="La Ragione R."/>
            <person name="Hildebrand F."/>
            <person name="Pallen M.J."/>
        </authorList>
    </citation>
    <scope>NUCLEOTIDE SEQUENCE</scope>
    <source>
        <strain evidence="10">USASDec5-558</strain>
    </source>
</reference>
<comment type="catalytic activity">
    <reaction evidence="6">
        <text>N(7)-methyl-GTP + H2O = N(7)-methyl-GMP + diphosphate + H(+)</text>
        <dbReference type="Rhea" id="RHEA:58744"/>
        <dbReference type="ChEBI" id="CHEBI:15377"/>
        <dbReference type="ChEBI" id="CHEBI:15378"/>
        <dbReference type="ChEBI" id="CHEBI:33019"/>
        <dbReference type="ChEBI" id="CHEBI:58285"/>
        <dbReference type="ChEBI" id="CHEBI:87133"/>
    </reaction>
</comment>
<keyword evidence="4 9" id="KW-0378">Hydrolase</keyword>